<dbReference type="PATRIC" id="fig|28229.3.peg.893"/>
<dbReference type="Gene3D" id="3.30.70.970">
    <property type="entry name" value="RraB-like"/>
    <property type="match status" value="1"/>
</dbReference>
<evidence type="ECO:0000313" key="2">
    <source>
        <dbReference type="EMBL" id="KGJ96645.1"/>
    </source>
</evidence>
<dbReference type="RefSeq" id="WP_033081026.1">
    <property type="nucleotide sequence ID" value="NZ_JQEC01000007.1"/>
</dbReference>
<accession>A0A099L2J6</accession>
<organism evidence="2 3">
    <name type="scientific">Colwellia psychrerythraea</name>
    <name type="common">Vibrio psychroerythus</name>
    <dbReference type="NCBI Taxonomy" id="28229"/>
    <lineage>
        <taxon>Bacteria</taxon>
        <taxon>Pseudomonadati</taxon>
        <taxon>Pseudomonadota</taxon>
        <taxon>Gammaproteobacteria</taxon>
        <taxon>Alteromonadales</taxon>
        <taxon>Colwelliaceae</taxon>
        <taxon>Colwellia</taxon>
    </lineage>
</organism>
<comment type="caution">
    <text evidence="2">The sequence shown here is derived from an EMBL/GenBank/DDBJ whole genome shotgun (WGS) entry which is preliminary data.</text>
</comment>
<proteinExistence type="predicted"/>
<feature type="domain" description="Regulator of ribonuclease activity B" evidence="1">
    <location>
        <begin position="6"/>
        <end position="104"/>
    </location>
</feature>
<evidence type="ECO:0000313" key="3">
    <source>
        <dbReference type="Proteomes" id="UP000029868"/>
    </source>
</evidence>
<dbReference type="InterPro" id="IPR036701">
    <property type="entry name" value="RraB-like_sf"/>
</dbReference>
<gene>
    <name evidence="2" type="ORF">GAB14E_1719</name>
</gene>
<evidence type="ECO:0000259" key="1">
    <source>
        <dbReference type="Pfam" id="PF06877"/>
    </source>
</evidence>
<protein>
    <recommendedName>
        <fullName evidence="1">Regulator of ribonuclease activity B domain-containing protein</fullName>
    </recommendedName>
</protein>
<dbReference type="InterPro" id="IPR009671">
    <property type="entry name" value="RraB_dom"/>
</dbReference>
<sequence>MNFPDDETGQVLAEMHQAGIDLSQSHDVVFFHLFEQESQAQAMVEHIKEHLPAVKCNLHPDETPNVWDLDCTVVMTPSHEAIVTQEEVLEKIATSFSGYNDGWGIEA</sequence>
<dbReference type="SUPFAM" id="SSF89946">
    <property type="entry name" value="Hypothetical protein VC0424"/>
    <property type="match status" value="1"/>
</dbReference>
<name>A0A099L2J6_COLPS</name>
<reference evidence="2 3" key="1">
    <citation type="submission" date="2014-08" db="EMBL/GenBank/DDBJ databases">
        <title>Genomic and Phenotypic Diversity of Colwellia psychrerythraea strains from Disparate Marine Basins.</title>
        <authorList>
            <person name="Techtmann S.M."/>
            <person name="Stelling S.C."/>
            <person name="Utturkar S.M."/>
            <person name="Alshibli N."/>
            <person name="Harris A."/>
            <person name="Brown S.D."/>
            <person name="Hazen T.C."/>
        </authorList>
    </citation>
    <scope>NUCLEOTIDE SEQUENCE [LARGE SCALE GENOMIC DNA]</scope>
    <source>
        <strain evidence="2 3">GAB14E</strain>
    </source>
</reference>
<dbReference type="Pfam" id="PF06877">
    <property type="entry name" value="RraB"/>
    <property type="match status" value="1"/>
</dbReference>
<dbReference type="AlphaFoldDB" id="A0A099L2J6"/>
<dbReference type="EMBL" id="JQEC01000007">
    <property type="protein sequence ID" value="KGJ96645.1"/>
    <property type="molecule type" value="Genomic_DNA"/>
</dbReference>
<dbReference type="OrthoDB" id="5769880at2"/>
<dbReference type="Proteomes" id="UP000029868">
    <property type="component" value="Unassembled WGS sequence"/>
</dbReference>